<evidence type="ECO:0000256" key="4">
    <source>
        <dbReference type="ARBA" id="ARBA00022692"/>
    </source>
</evidence>
<dbReference type="PRINTS" id="PR01755">
    <property type="entry name" value="SECFTRNLCASE"/>
</dbReference>
<evidence type="ECO:0000256" key="7">
    <source>
        <dbReference type="ARBA" id="ARBA00023010"/>
    </source>
</evidence>
<dbReference type="Proteomes" id="UP000285310">
    <property type="component" value="Unassembled WGS sequence"/>
</dbReference>
<dbReference type="FunCoup" id="A0A423PER9">
    <property type="interactions" value="246"/>
</dbReference>
<dbReference type="OrthoDB" id="9774769at2"/>
<feature type="transmembrane region" description="Helical" evidence="9">
    <location>
        <begin position="138"/>
        <end position="155"/>
    </location>
</feature>
<dbReference type="GO" id="GO:0043952">
    <property type="term" value="P:protein transport by the Sec complex"/>
    <property type="evidence" value="ECO:0007669"/>
    <property type="project" value="UniProtKB-UniRule"/>
</dbReference>
<dbReference type="PANTHER" id="PTHR30081:SF8">
    <property type="entry name" value="PROTEIN TRANSLOCASE SUBUNIT SECF"/>
    <property type="match status" value="1"/>
</dbReference>
<proteinExistence type="inferred from homology"/>
<evidence type="ECO:0000256" key="1">
    <source>
        <dbReference type="ARBA" id="ARBA00004651"/>
    </source>
</evidence>
<dbReference type="GO" id="GO:0015450">
    <property type="term" value="F:protein-transporting ATPase activity"/>
    <property type="evidence" value="ECO:0007669"/>
    <property type="project" value="InterPro"/>
</dbReference>
<dbReference type="NCBIfam" id="TIGR00916">
    <property type="entry name" value="2A0604s01"/>
    <property type="match status" value="1"/>
</dbReference>
<keyword evidence="4 9" id="KW-0812">Transmembrane</keyword>
<dbReference type="InterPro" id="IPR055344">
    <property type="entry name" value="SecD_SecF_C_bact"/>
</dbReference>
<evidence type="ECO:0000313" key="12">
    <source>
        <dbReference type="Proteomes" id="UP000285310"/>
    </source>
</evidence>
<evidence type="ECO:0000256" key="9">
    <source>
        <dbReference type="HAMAP-Rule" id="MF_01464"/>
    </source>
</evidence>
<accession>A0A423PER9</accession>
<sequence>MRLIKSNTSIDFVALGRYAVIVSAVVLLASIGSLLVGKLTFGIDFTGGVVVHVAYPQEVELNDVRGALDDAGYTERTVQHFGSADTALIRLPAADGEKESAAIGDNVMAALGAGPPGAALQSVEFIGPQVGQNLVNKGGLALLYTVIAILIYVIVRFHWKLSAGAVAALVHDIVITLGVFSFTHMDFDLTVLAALLAVLGYSLNDTIVVYDRIRENFRRMRKATPKEVVNAAVNQTLSRTLMTSGTTILTLLALFFLGGPVIHGFAAALLVGIVTGTYSSIFVASALALLLNIDAHDLFPPKEEDAEKAARVTR</sequence>
<protein>
    <recommendedName>
        <fullName evidence="9">Protein-export membrane protein SecF</fullName>
    </recommendedName>
</protein>
<dbReference type="GO" id="GO:0006605">
    <property type="term" value="P:protein targeting"/>
    <property type="evidence" value="ECO:0007669"/>
    <property type="project" value="UniProtKB-UniRule"/>
</dbReference>
<feature type="transmembrane region" description="Helical" evidence="9">
    <location>
        <begin position="189"/>
        <end position="210"/>
    </location>
</feature>
<dbReference type="Gene3D" id="1.20.1640.10">
    <property type="entry name" value="Multidrug efflux transporter AcrB transmembrane domain"/>
    <property type="match status" value="1"/>
</dbReference>
<evidence type="ECO:0000256" key="8">
    <source>
        <dbReference type="ARBA" id="ARBA00023136"/>
    </source>
</evidence>
<keyword evidence="8 9" id="KW-0472">Membrane</keyword>
<feature type="transmembrane region" description="Helical" evidence="9">
    <location>
        <begin position="162"/>
        <end position="183"/>
    </location>
</feature>
<gene>
    <name evidence="9 11" type="primary">secF</name>
    <name evidence="11" type="ORF">SAJA_14520</name>
</gene>
<dbReference type="Pfam" id="PF02355">
    <property type="entry name" value="SecD_SecF_C"/>
    <property type="match status" value="1"/>
</dbReference>
<dbReference type="EMBL" id="AYKG01000068">
    <property type="protein sequence ID" value="ROO24092.1"/>
    <property type="molecule type" value="Genomic_DNA"/>
</dbReference>
<dbReference type="NCBIfam" id="TIGR00966">
    <property type="entry name" value="transloc_SecF"/>
    <property type="match status" value="1"/>
</dbReference>
<keyword evidence="2 9" id="KW-0813">Transport</keyword>
<dbReference type="InterPro" id="IPR022813">
    <property type="entry name" value="SecD/SecF_arch_bac"/>
</dbReference>
<dbReference type="InterPro" id="IPR005665">
    <property type="entry name" value="SecF_bac"/>
</dbReference>
<dbReference type="InParanoid" id="A0A423PER9"/>
<dbReference type="InterPro" id="IPR022646">
    <property type="entry name" value="SecD/SecF_CS"/>
</dbReference>
<comment type="subunit">
    <text evidence="9">Forms a complex with SecD. Part of the essential Sec protein translocation apparatus which comprises SecA, SecYEG and auxiliary proteins SecDF-YajC and YidC.</text>
</comment>
<evidence type="ECO:0000256" key="2">
    <source>
        <dbReference type="ARBA" id="ARBA00022448"/>
    </source>
</evidence>
<organism evidence="11 12">
    <name type="scientific">Salinisphaera japonica YTM-1</name>
    <dbReference type="NCBI Taxonomy" id="1209778"/>
    <lineage>
        <taxon>Bacteria</taxon>
        <taxon>Pseudomonadati</taxon>
        <taxon>Pseudomonadota</taxon>
        <taxon>Gammaproteobacteria</taxon>
        <taxon>Salinisphaerales</taxon>
        <taxon>Salinisphaeraceae</taxon>
        <taxon>Salinisphaera</taxon>
    </lineage>
</organism>
<dbReference type="HAMAP" id="MF_01464_B">
    <property type="entry name" value="SecF_B"/>
    <property type="match status" value="1"/>
</dbReference>
<dbReference type="PANTHER" id="PTHR30081">
    <property type="entry name" value="PROTEIN-EXPORT MEMBRANE PROTEIN SEC"/>
    <property type="match status" value="1"/>
</dbReference>
<dbReference type="GO" id="GO:0005886">
    <property type="term" value="C:plasma membrane"/>
    <property type="evidence" value="ECO:0007669"/>
    <property type="project" value="UniProtKB-SubCell"/>
</dbReference>
<evidence type="ECO:0000256" key="3">
    <source>
        <dbReference type="ARBA" id="ARBA00022475"/>
    </source>
</evidence>
<feature type="transmembrane region" description="Helical" evidence="9">
    <location>
        <begin position="265"/>
        <end position="291"/>
    </location>
</feature>
<dbReference type="InterPro" id="IPR048634">
    <property type="entry name" value="SecD_SecF_C"/>
</dbReference>
<reference evidence="11 12" key="1">
    <citation type="submission" date="2013-10" db="EMBL/GenBank/DDBJ databases">
        <title>Salinisphaera japonica YTM-1 Genome Sequencing.</title>
        <authorList>
            <person name="Lai Q."/>
            <person name="Li C."/>
            <person name="Shao Z."/>
        </authorList>
    </citation>
    <scope>NUCLEOTIDE SEQUENCE [LARGE SCALE GENOMIC DNA]</scope>
    <source>
        <strain evidence="11 12">YTM-1</strain>
    </source>
</reference>
<comment type="caution">
    <text evidence="11">The sequence shown here is derived from an EMBL/GenBank/DDBJ whole genome shotgun (WGS) entry which is preliminary data.</text>
</comment>
<name>A0A423PER9_9GAMM</name>
<dbReference type="RefSeq" id="WP_123659345.1">
    <property type="nucleotide sequence ID" value="NZ_AYKG01000068.1"/>
</dbReference>
<dbReference type="GO" id="GO:0065002">
    <property type="term" value="P:intracellular protein transmembrane transport"/>
    <property type="evidence" value="ECO:0007669"/>
    <property type="project" value="UniProtKB-UniRule"/>
</dbReference>
<dbReference type="AlphaFoldDB" id="A0A423PER9"/>
<feature type="domain" description="Protein export membrane protein SecD/SecF C-terminal" evidence="10">
    <location>
        <begin position="119"/>
        <end position="291"/>
    </location>
</feature>
<comment type="subcellular location">
    <subcellularLocation>
        <location evidence="1 9">Cell membrane</location>
        <topology evidence="1 9">Multi-pass membrane protein</topology>
    </subcellularLocation>
</comment>
<keyword evidence="12" id="KW-1185">Reference proteome</keyword>
<keyword evidence="6 9" id="KW-1133">Transmembrane helix</keyword>
<evidence type="ECO:0000259" key="10">
    <source>
        <dbReference type="Pfam" id="PF02355"/>
    </source>
</evidence>
<evidence type="ECO:0000313" key="11">
    <source>
        <dbReference type="EMBL" id="ROO24092.1"/>
    </source>
</evidence>
<keyword evidence="3 9" id="KW-1003">Cell membrane</keyword>
<feature type="transmembrane region" description="Helical" evidence="9">
    <location>
        <begin position="12"/>
        <end position="36"/>
    </location>
</feature>
<evidence type="ECO:0000256" key="5">
    <source>
        <dbReference type="ARBA" id="ARBA00022927"/>
    </source>
</evidence>
<evidence type="ECO:0000256" key="6">
    <source>
        <dbReference type="ARBA" id="ARBA00022989"/>
    </source>
</evidence>
<keyword evidence="7 9" id="KW-0811">Translocation</keyword>
<dbReference type="Pfam" id="PF07549">
    <property type="entry name" value="Sec_GG"/>
    <property type="match status" value="1"/>
</dbReference>
<comment type="similarity">
    <text evidence="9">Belongs to the SecD/SecF family. SecF subfamily.</text>
</comment>
<comment type="function">
    <text evidence="9">Part of the Sec protein translocase complex. Interacts with the SecYEG preprotein conducting channel. SecDF uses the proton motive force (PMF) to complete protein translocation after the ATP-dependent function of SecA.</text>
</comment>
<dbReference type="SUPFAM" id="SSF82866">
    <property type="entry name" value="Multidrug efflux transporter AcrB transmembrane domain"/>
    <property type="match status" value="1"/>
</dbReference>
<dbReference type="InterPro" id="IPR022645">
    <property type="entry name" value="SecD/SecF_bac"/>
</dbReference>
<keyword evidence="5 9" id="KW-0653">Protein transport</keyword>
<feature type="transmembrane region" description="Helical" evidence="9">
    <location>
        <begin position="241"/>
        <end position="259"/>
    </location>
</feature>